<keyword evidence="3 10" id="KW-0547">Nucleotide-binding</keyword>
<keyword evidence="4 10" id="KW-0378">Hydrolase</keyword>
<organism evidence="14 15">
    <name type="scientific">Lihuaxuella thermophila</name>
    <dbReference type="NCBI Taxonomy" id="1173111"/>
    <lineage>
        <taxon>Bacteria</taxon>
        <taxon>Bacillati</taxon>
        <taxon>Bacillota</taxon>
        <taxon>Bacilli</taxon>
        <taxon>Bacillales</taxon>
        <taxon>Thermoactinomycetaceae</taxon>
        <taxon>Lihuaxuella</taxon>
    </lineage>
</organism>
<dbReference type="Pfam" id="PF09547">
    <property type="entry name" value="SpoIVA_ATPase"/>
    <property type="match status" value="1"/>
</dbReference>
<reference evidence="14 15" key="1">
    <citation type="submission" date="2016-10" db="EMBL/GenBank/DDBJ databases">
        <authorList>
            <person name="de Groot N.N."/>
        </authorList>
    </citation>
    <scope>NUCLEOTIDE SEQUENCE [LARGE SCALE GENOMIC DNA]</scope>
    <source>
        <strain evidence="14 15">DSM 46701</strain>
    </source>
</reference>
<evidence type="ECO:0000256" key="4">
    <source>
        <dbReference type="ARBA" id="ARBA00022801"/>
    </source>
</evidence>
<name>A0A1H8F7W2_9BACL</name>
<dbReference type="GO" id="GO:0042244">
    <property type="term" value="P:spore wall assembly"/>
    <property type="evidence" value="ECO:0007669"/>
    <property type="project" value="UniProtKB-ARBA"/>
</dbReference>
<evidence type="ECO:0000256" key="2">
    <source>
        <dbReference type="ARBA" id="ARBA00022490"/>
    </source>
</evidence>
<keyword evidence="6 10" id="KW-0749">Sporulation</keyword>
<evidence type="ECO:0000256" key="7">
    <source>
        <dbReference type="ARBA" id="ARBA00049360"/>
    </source>
</evidence>
<evidence type="ECO:0000256" key="10">
    <source>
        <dbReference type="PIRNR" id="PIRNR007466"/>
    </source>
</evidence>
<dbReference type="RefSeq" id="WP_089968411.1">
    <property type="nucleotide sequence ID" value="NZ_FOCQ01000008.1"/>
</dbReference>
<evidence type="ECO:0000313" key="15">
    <source>
        <dbReference type="Proteomes" id="UP000199695"/>
    </source>
</evidence>
<dbReference type="Proteomes" id="UP000199695">
    <property type="component" value="Unassembled WGS sequence"/>
</dbReference>
<dbReference type="GO" id="GO:0016887">
    <property type="term" value="F:ATP hydrolysis activity"/>
    <property type="evidence" value="ECO:0007669"/>
    <property type="project" value="InterPro"/>
</dbReference>
<dbReference type="InterPro" id="IPR046840">
    <property type="entry name" value="SpoIVA_C"/>
</dbReference>
<evidence type="ECO:0000259" key="11">
    <source>
        <dbReference type="Pfam" id="PF09547"/>
    </source>
</evidence>
<feature type="domain" description="Stage IV sporulation protein A middle" evidence="12">
    <location>
        <begin position="238"/>
        <end position="416"/>
    </location>
</feature>
<feature type="domain" description="Stage IV sporulation protein A ATPase" evidence="11">
    <location>
        <begin position="1"/>
        <end position="237"/>
    </location>
</feature>
<evidence type="ECO:0000313" key="14">
    <source>
        <dbReference type="EMBL" id="SEN27725.1"/>
    </source>
</evidence>
<gene>
    <name evidence="14" type="ORF">SAMN05444955_10854</name>
</gene>
<dbReference type="FunFam" id="3.40.50.300:FF:000648">
    <property type="entry name" value="Stage IV sporulation protein A"/>
    <property type="match status" value="1"/>
</dbReference>
<dbReference type="InterPro" id="IPR046841">
    <property type="entry name" value="SpoIVA_middle"/>
</dbReference>
<dbReference type="GO" id="GO:0005737">
    <property type="term" value="C:cytoplasm"/>
    <property type="evidence" value="ECO:0007669"/>
    <property type="project" value="UniProtKB-SubCell"/>
</dbReference>
<evidence type="ECO:0000256" key="8">
    <source>
        <dbReference type="ARBA" id="ARBA00073701"/>
    </source>
</evidence>
<dbReference type="Pfam" id="PF20439">
    <property type="entry name" value="SpoIVA_C"/>
    <property type="match status" value="1"/>
</dbReference>
<evidence type="ECO:0000256" key="9">
    <source>
        <dbReference type="ARBA" id="ARBA00082123"/>
    </source>
</evidence>
<dbReference type="GO" id="GO:0005524">
    <property type="term" value="F:ATP binding"/>
    <property type="evidence" value="ECO:0007669"/>
    <property type="project" value="UniProtKB-KW"/>
</dbReference>
<dbReference type="EMBL" id="FOCQ01000008">
    <property type="protein sequence ID" value="SEN27725.1"/>
    <property type="molecule type" value="Genomic_DNA"/>
</dbReference>
<comment type="subcellular location">
    <subcellularLocation>
        <location evidence="1 10">Cytoplasm</location>
    </subcellularLocation>
</comment>
<evidence type="ECO:0000259" key="12">
    <source>
        <dbReference type="Pfam" id="PF20438"/>
    </source>
</evidence>
<dbReference type="Gene3D" id="3.40.50.300">
    <property type="entry name" value="P-loop containing nucleotide triphosphate hydrolases"/>
    <property type="match status" value="1"/>
</dbReference>
<dbReference type="PIRSF" id="PIRSF007466">
    <property type="entry name" value="SpoIVA"/>
    <property type="match status" value="1"/>
</dbReference>
<dbReference type="InterPro" id="IPR014201">
    <property type="entry name" value="Spore_IV_A"/>
</dbReference>
<protein>
    <recommendedName>
        <fullName evidence="8 10">Stage IV sporulation protein A</fullName>
        <ecNumber evidence="10">3.6.1.-</ecNumber>
    </recommendedName>
    <alternativeName>
        <fullName evidence="9 10">Coat morphogenetic protein SpoIVA</fullName>
    </alternativeName>
</protein>
<sequence>MEKVDILKDIAERTGGDIYLGVVGAVRTGKSTFIKRFMEQVVIPNISNEADRVRATDELPHSGAGRTITTVEPKFVPNQAVSIHVDEGLEINIRLVDCVGYVIEGAKGYEDENGPRMINTPWFEEPIPFQEAAEVGTRKVIQEHSTLGIVITTDGSITDIPREDYEEVEERVVNELKEVGKPFILLLNSTRPYSEQVQSLRAELAEKYDIPVIAISVATMSEDDILGVMREVLYEFPVHEVNVNLPSWVMVLDEDHWLRREFENSVRETVKDIKRLRDVDRVVGHFYNYDFIDKAALSGMDMGQGIAEIDLYAPDELYDTILTEVVGVEIKGRDHLLELMQEFSVAKREYDKVADALKMVRTTGYGIAPPTLEEMTLDEPELIKQGTRFGVRLKATAPSIHMIKVNVESEFAPIIGSEKQSEELVNYLMRDFENDPLRIWESDIFGRSLNQIVREGIQTKLSMMPENARYKFQETLERIINEGSGGLIAIIL</sequence>
<dbReference type="NCBIfam" id="TIGR02836">
    <property type="entry name" value="spore_IV_A"/>
    <property type="match status" value="1"/>
</dbReference>
<keyword evidence="15" id="KW-1185">Reference proteome</keyword>
<dbReference type="SUPFAM" id="SSF52540">
    <property type="entry name" value="P-loop containing nucleoside triphosphate hydrolases"/>
    <property type="match status" value="1"/>
</dbReference>
<keyword evidence="5 10" id="KW-0067">ATP-binding</keyword>
<accession>A0A1H8F7W2</accession>
<keyword evidence="2 10" id="KW-0963">Cytoplasm</keyword>
<dbReference type="CDD" id="cd00882">
    <property type="entry name" value="Ras_like_GTPase"/>
    <property type="match status" value="1"/>
</dbReference>
<comment type="catalytic activity">
    <reaction evidence="7 10">
        <text>ATP + H2O = ADP + phosphate + H(+)</text>
        <dbReference type="Rhea" id="RHEA:13065"/>
        <dbReference type="ChEBI" id="CHEBI:15377"/>
        <dbReference type="ChEBI" id="CHEBI:15378"/>
        <dbReference type="ChEBI" id="CHEBI:30616"/>
        <dbReference type="ChEBI" id="CHEBI:43474"/>
        <dbReference type="ChEBI" id="CHEBI:456216"/>
    </reaction>
</comment>
<dbReference type="InterPro" id="IPR027417">
    <property type="entry name" value="P-loop_NTPase"/>
</dbReference>
<proteinExistence type="predicted"/>
<dbReference type="Pfam" id="PF20438">
    <property type="entry name" value="SpoIVA_middle"/>
    <property type="match status" value="1"/>
</dbReference>
<dbReference type="STRING" id="1173111.SAMN05444955_10854"/>
<evidence type="ECO:0000256" key="6">
    <source>
        <dbReference type="ARBA" id="ARBA00022969"/>
    </source>
</evidence>
<feature type="domain" description="Sporulation stage IV protein A C-terminal" evidence="13">
    <location>
        <begin position="417"/>
        <end position="492"/>
    </location>
</feature>
<dbReference type="EC" id="3.6.1.-" evidence="10"/>
<evidence type="ECO:0000256" key="1">
    <source>
        <dbReference type="ARBA" id="ARBA00004496"/>
    </source>
</evidence>
<dbReference type="AlphaFoldDB" id="A0A1H8F7W2"/>
<evidence type="ECO:0000256" key="5">
    <source>
        <dbReference type="ARBA" id="ARBA00022840"/>
    </source>
</evidence>
<evidence type="ECO:0000256" key="3">
    <source>
        <dbReference type="ARBA" id="ARBA00022741"/>
    </source>
</evidence>
<dbReference type="OrthoDB" id="9761464at2"/>
<dbReference type="InterPro" id="IPR046842">
    <property type="entry name" value="SpoIVA_ATPase"/>
</dbReference>
<evidence type="ECO:0000259" key="13">
    <source>
        <dbReference type="Pfam" id="PF20439"/>
    </source>
</evidence>
<comment type="function">
    <text evidence="10">ATPase. Has a role at an early stage in the morphogenesis of the spore coat.</text>
</comment>